<evidence type="ECO:0000313" key="1">
    <source>
        <dbReference type="EMBL" id="KXS11418.1"/>
    </source>
</evidence>
<name>A0A139A4A1_GONPJ</name>
<proteinExistence type="predicted"/>
<dbReference type="EMBL" id="KQ965802">
    <property type="protein sequence ID" value="KXS11418.1"/>
    <property type="molecule type" value="Genomic_DNA"/>
</dbReference>
<organism evidence="1 2">
    <name type="scientific">Gonapodya prolifera (strain JEL478)</name>
    <name type="common">Monoblepharis prolifera</name>
    <dbReference type="NCBI Taxonomy" id="1344416"/>
    <lineage>
        <taxon>Eukaryota</taxon>
        <taxon>Fungi</taxon>
        <taxon>Fungi incertae sedis</taxon>
        <taxon>Chytridiomycota</taxon>
        <taxon>Chytridiomycota incertae sedis</taxon>
        <taxon>Monoblepharidomycetes</taxon>
        <taxon>Monoblepharidales</taxon>
        <taxon>Gonapodyaceae</taxon>
        <taxon>Gonapodya</taxon>
    </lineage>
</organism>
<protein>
    <submittedName>
        <fullName evidence="1">Uncharacterized protein</fullName>
    </submittedName>
</protein>
<gene>
    <name evidence="1" type="ORF">M427DRAFT_60666</name>
</gene>
<dbReference type="Proteomes" id="UP000070544">
    <property type="component" value="Unassembled WGS sequence"/>
</dbReference>
<keyword evidence="2" id="KW-1185">Reference proteome</keyword>
<reference evidence="1 2" key="1">
    <citation type="journal article" date="2015" name="Genome Biol. Evol.">
        <title>Phylogenomic analyses indicate that early fungi evolved digesting cell walls of algal ancestors of land plants.</title>
        <authorList>
            <person name="Chang Y."/>
            <person name="Wang S."/>
            <person name="Sekimoto S."/>
            <person name="Aerts A.L."/>
            <person name="Choi C."/>
            <person name="Clum A."/>
            <person name="LaButti K.M."/>
            <person name="Lindquist E.A."/>
            <person name="Yee Ngan C."/>
            <person name="Ohm R.A."/>
            <person name="Salamov A.A."/>
            <person name="Grigoriev I.V."/>
            <person name="Spatafora J.W."/>
            <person name="Berbee M.L."/>
        </authorList>
    </citation>
    <scope>NUCLEOTIDE SEQUENCE [LARGE SCALE GENOMIC DNA]</scope>
    <source>
        <strain evidence="1 2">JEL478</strain>
    </source>
</reference>
<dbReference type="AlphaFoldDB" id="A0A139A4A1"/>
<evidence type="ECO:0000313" key="2">
    <source>
        <dbReference type="Proteomes" id="UP000070544"/>
    </source>
</evidence>
<accession>A0A139A4A1</accession>
<sequence length="63" mass="7080">MRPTGRKLLCALVEISKRVVVEVRIEGSGDFPVDYIRMSWKGQLGELECSEVLKSGAVMLRRS</sequence>